<sequence>MINDKSRLMTTIKTKYTVTDGYYIHNRKVVDVPNNYGCEQPPYNYEINPAGCQGYGCVRGNCAHCKKSQNYWEFCSTSDCYYHNCGDPLIRISTANIKKGNIVCKGCAKFIKRI</sequence>
<accession>A0A6C0J3Y8</accession>
<organism evidence="1">
    <name type="scientific">viral metagenome</name>
    <dbReference type="NCBI Taxonomy" id="1070528"/>
    <lineage>
        <taxon>unclassified sequences</taxon>
        <taxon>metagenomes</taxon>
        <taxon>organismal metagenomes</taxon>
    </lineage>
</organism>
<dbReference type="EMBL" id="MN740327">
    <property type="protein sequence ID" value="QHU00379.1"/>
    <property type="molecule type" value="Genomic_DNA"/>
</dbReference>
<protein>
    <submittedName>
        <fullName evidence="1">Uncharacterized protein</fullName>
    </submittedName>
</protein>
<name>A0A6C0J3Y8_9ZZZZ</name>
<dbReference type="AlphaFoldDB" id="A0A6C0J3Y8"/>
<proteinExistence type="predicted"/>
<evidence type="ECO:0000313" key="1">
    <source>
        <dbReference type="EMBL" id="QHU00379.1"/>
    </source>
</evidence>
<reference evidence="1" key="1">
    <citation type="journal article" date="2020" name="Nature">
        <title>Giant virus diversity and host interactions through global metagenomics.</title>
        <authorList>
            <person name="Schulz F."/>
            <person name="Roux S."/>
            <person name="Paez-Espino D."/>
            <person name="Jungbluth S."/>
            <person name="Walsh D.A."/>
            <person name="Denef V.J."/>
            <person name="McMahon K.D."/>
            <person name="Konstantinidis K.T."/>
            <person name="Eloe-Fadrosh E.A."/>
            <person name="Kyrpides N.C."/>
            <person name="Woyke T."/>
        </authorList>
    </citation>
    <scope>NUCLEOTIDE SEQUENCE</scope>
    <source>
        <strain evidence="1">GVMAG-M-3300025860-20</strain>
    </source>
</reference>